<organism evidence="10">
    <name type="scientific">Haptolina ericina</name>
    <dbReference type="NCBI Taxonomy" id="156174"/>
    <lineage>
        <taxon>Eukaryota</taxon>
        <taxon>Haptista</taxon>
        <taxon>Haptophyta</taxon>
        <taxon>Prymnesiophyceae</taxon>
        <taxon>Prymnesiales</taxon>
        <taxon>Prymnesiaceae</taxon>
        <taxon>Haptolina</taxon>
    </lineage>
</organism>
<evidence type="ECO:0000256" key="4">
    <source>
        <dbReference type="ARBA" id="ARBA00022777"/>
    </source>
</evidence>
<evidence type="ECO:0000256" key="1">
    <source>
        <dbReference type="ARBA" id="ARBA00022527"/>
    </source>
</evidence>
<reference evidence="10" key="1">
    <citation type="submission" date="2021-01" db="EMBL/GenBank/DDBJ databases">
        <authorList>
            <person name="Corre E."/>
            <person name="Pelletier E."/>
            <person name="Niang G."/>
            <person name="Scheremetjew M."/>
            <person name="Finn R."/>
            <person name="Kale V."/>
            <person name="Holt S."/>
            <person name="Cochrane G."/>
            <person name="Meng A."/>
            <person name="Brown T."/>
            <person name="Cohen L."/>
        </authorList>
    </citation>
    <scope>NUCLEOTIDE SEQUENCE</scope>
    <source>
        <strain evidence="10">CCMP281</strain>
    </source>
</reference>
<feature type="compositionally biased region" description="Acidic residues" evidence="8">
    <location>
        <begin position="218"/>
        <end position="241"/>
    </location>
</feature>
<keyword evidence="1" id="KW-0723">Serine/threonine-protein kinase</keyword>
<keyword evidence="3 7" id="KW-0547">Nucleotide-binding</keyword>
<feature type="domain" description="Protein kinase" evidence="9">
    <location>
        <begin position="1"/>
        <end position="136"/>
    </location>
</feature>
<evidence type="ECO:0000256" key="8">
    <source>
        <dbReference type="SAM" id="MobiDB-lite"/>
    </source>
</evidence>
<dbReference type="InterPro" id="IPR011009">
    <property type="entry name" value="Kinase-like_dom_sf"/>
</dbReference>
<name>A0A7S3BDE7_9EUKA</name>
<dbReference type="SUPFAM" id="SSF56112">
    <property type="entry name" value="Protein kinase-like (PK-like)"/>
    <property type="match status" value="1"/>
</dbReference>
<dbReference type="InterPro" id="IPR030616">
    <property type="entry name" value="Aur-like"/>
</dbReference>
<dbReference type="EMBL" id="HBHX01052483">
    <property type="protein sequence ID" value="CAE0131994.1"/>
    <property type="molecule type" value="Transcribed_RNA"/>
</dbReference>
<dbReference type="PROSITE" id="PS50011">
    <property type="entry name" value="PROTEIN_KINASE_DOM"/>
    <property type="match status" value="1"/>
</dbReference>
<feature type="region of interest" description="Disordered" evidence="8">
    <location>
        <begin position="215"/>
        <end position="241"/>
    </location>
</feature>
<keyword evidence="2" id="KW-0808">Transferase</keyword>
<dbReference type="Pfam" id="PF00069">
    <property type="entry name" value="Pkinase"/>
    <property type="match status" value="1"/>
</dbReference>
<evidence type="ECO:0000256" key="5">
    <source>
        <dbReference type="ARBA" id="ARBA00022840"/>
    </source>
</evidence>
<protein>
    <recommendedName>
        <fullName evidence="9">Protein kinase domain-containing protein</fullName>
    </recommendedName>
</protein>
<dbReference type="InterPro" id="IPR008266">
    <property type="entry name" value="Tyr_kinase_AS"/>
</dbReference>
<feature type="binding site" evidence="7">
    <location>
        <position position="30"/>
    </location>
    <ligand>
        <name>ATP</name>
        <dbReference type="ChEBI" id="CHEBI:30616"/>
    </ligand>
</feature>
<dbReference type="PANTHER" id="PTHR24350">
    <property type="entry name" value="SERINE/THREONINE-PROTEIN KINASE IAL-RELATED"/>
    <property type="match status" value="1"/>
</dbReference>
<dbReference type="InterPro" id="IPR000719">
    <property type="entry name" value="Prot_kinase_dom"/>
</dbReference>
<feature type="active site" description="Proton acceptor" evidence="6">
    <location>
        <position position="10"/>
    </location>
</feature>
<dbReference type="SMART" id="SM00220">
    <property type="entry name" value="S_TKc"/>
    <property type="match status" value="1"/>
</dbReference>
<evidence type="ECO:0000259" key="9">
    <source>
        <dbReference type="PROSITE" id="PS50011"/>
    </source>
</evidence>
<dbReference type="AlphaFoldDB" id="A0A7S3BDE7"/>
<gene>
    <name evidence="10" type="ORF">HERI1096_LOCUS28972</name>
</gene>
<sequence length="241" mass="25268">MHNNGVCHRDLSLDNILLAAGPRCNIKLVDFDTCGPTGRPLTRKIERPSPIYLAPELLAASPEYQGAQTDIWALGVICHVLLTGKFPFVDEAAIRAAQFDLPPDLPVGAAELVHSMLRLDPSARPSADAVCTSAWVLAGSELAGGGLGGIGKLSTSTWAAPKVDPQVLGQLVAMGAPAKAVQAAVDEDLHNELTTTHFLLERRRQREFESAKLAAEAEMAEGDEAAAEGDGAEGDGAEGDA</sequence>
<evidence type="ECO:0000256" key="7">
    <source>
        <dbReference type="PIRSR" id="PIRSR630616-2"/>
    </source>
</evidence>
<dbReference type="Gene3D" id="1.10.510.10">
    <property type="entry name" value="Transferase(Phosphotransferase) domain 1"/>
    <property type="match status" value="1"/>
</dbReference>
<evidence type="ECO:0000256" key="6">
    <source>
        <dbReference type="PIRSR" id="PIRSR630616-1"/>
    </source>
</evidence>
<evidence type="ECO:0000256" key="2">
    <source>
        <dbReference type="ARBA" id="ARBA00022679"/>
    </source>
</evidence>
<proteinExistence type="predicted"/>
<keyword evidence="5 7" id="KW-0067">ATP-binding</keyword>
<dbReference type="PROSITE" id="PS00109">
    <property type="entry name" value="PROTEIN_KINASE_TYR"/>
    <property type="match status" value="1"/>
</dbReference>
<dbReference type="GO" id="GO:0005524">
    <property type="term" value="F:ATP binding"/>
    <property type="evidence" value="ECO:0007669"/>
    <property type="project" value="UniProtKB-KW"/>
</dbReference>
<accession>A0A7S3BDE7</accession>
<evidence type="ECO:0000256" key="3">
    <source>
        <dbReference type="ARBA" id="ARBA00022741"/>
    </source>
</evidence>
<keyword evidence="4" id="KW-0418">Kinase</keyword>
<evidence type="ECO:0000313" key="10">
    <source>
        <dbReference type="EMBL" id="CAE0131994.1"/>
    </source>
</evidence>
<dbReference type="GO" id="GO:0004674">
    <property type="term" value="F:protein serine/threonine kinase activity"/>
    <property type="evidence" value="ECO:0007669"/>
    <property type="project" value="UniProtKB-KW"/>
</dbReference>